<keyword evidence="8" id="KW-1185">Reference proteome</keyword>
<dbReference type="Gene3D" id="1.10.220.160">
    <property type="match status" value="1"/>
</dbReference>
<dbReference type="SUPFAM" id="SSF82199">
    <property type="entry name" value="SET domain"/>
    <property type="match status" value="1"/>
</dbReference>
<dbReference type="AlphaFoldDB" id="A0A0L0HIK7"/>
<dbReference type="PANTHER" id="PTHR12197">
    <property type="entry name" value="HISTONE-LYSINE N-METHYLTRANSFERASE SMYD"/>
    <property type="match status" value="1"/>
</dbReference>
<keyword evidence="1" id="KW-0479">Metal-binding</keyword>
<dbReference type="InParanoid" id="A0A0L0HIK7"/>
<dbReference type="OrthoDB" id="265717at2759"/>
<evidence type="ECO:0000256" key="4">
    <source>
        <dbReference type="PROSITE-ProRule" id="PRU00134"/>
    </source>
</evidence>
<dbReference type="Gene3D" id="2.170.270.10">
    <property type="entry name" value="SET domain"/>
    <property type="match status" value="1"/>
</dbReference>
<protein>
    <recommendedName>
        <fullName evidence="9">MYND-type domain-containing protein</fullName>
    </recommendedName>
</protein>
<evidence type="ECO:0000259" key="6">
    <source>
        <dbReference type="PROSITE" id="PS50865"/>
    </source>
</evidence>
<dbReference type="SMART" id="SM00317">
    <property type="entry name" value="SET"/>
    <property type="match status" value="1"/>
</dbReference>
<evidence type="ECO:0008006" key="9">
    <source>
        <dbReference type="Google" id="ProtNLM"/>
    </source>
</evidence>
<dbReference type="PROSITE" id="PS50280">
    <property type="entry name" value="SET"/>
    <property type="match status" value="1"/>
</dbReference>
<dbReference type="GO" id="GO:0005634">
    <property type="term" value="C:nucleus"/>
    <property type="evidence" value="ECO:0007669"/>
    <property type="project" value="TreeGrafter"/>
</dbReference>
<dbReference type="Proteomes" id="UP000053201">
    <property type="component" value="Unassembled WGS sequence"/>
</dbReference>
<dbReference type="InterPro" id="IPR050869">
    <property type="entry name" value="H3K4_H4K5_MeTrfase"/>
</dbReference>
<organism evidence="7 8">
    <name type="scientific">Spizellomyces punctatus (strain DAOM BR117)</name>
    <dbReference type="NCBI Taxonomy" id="645134"/>
    <lineage>
        <taxon>Eukaryota</taxon>
        <taxon>Fungi</taxon>
        <taxon>Fungi incertae sedis</taxon>
        <taxon>Chytridiomycota</taxon>
        <taxon>Chytridiomycota incertae sedis</taxon>
        <taxon>Chytridiomycetes</taxon>
        <taxon>Spizellomycetales</taxon>
        <taxon>Spizellomycetaceae</taxon>
        <taxon>Spizellomyces</taxon>
    </lineage>
</organism>
<reference evidence="7 8" key="1">
    <citation type="submission" date="2009-08" db="EMBL/GenBank/DDBJ databases">
        <title>The Genome Sequence of Spizellomyces punctatus strain DAOM BR117.</title>
        <authorList>
            <consortium name="The Broad Institute Genome Sequencing Platform"/>
            <person name="Russ C."/>
            <person name="Cuomo C."/>
            <person name="Shea T."/>
            <person name="Young S.K."/>
            <person name="Zeng Q."/>
            <person name="Koehrsen M."/>
            <person name="Haas B."/>
            <person name="Borodovsky M."/>
            <person name="Guigo R."/>
            <person name="Alvarado L."/>
            <person name="Berlin A."/>
            <person name="Bochicchio J."/>
            <person name="Borenstein D."/>
            <person name="Chapman S."/>
            <person name="Chen Z."/>
            <person name="Engels R."/>
            <person name="Freedman E."/>
            <person name="Gellesch M."/>
            <person name="Goldberg J."/>
            <person name="Griggs A."/>
            <person name="Gujja S."/>
            <person name="Heiman D."/>
            <person name="Hepburn T."/>
            <person name="Howarth C."/>
            <person name="Jen D."/>
            <person name="Larson L."/>
            <person name="Lewis B."/>
            <person name="Mehta T."/>
            <person name="Park D."/>
            <person name="Pearson M."/>
            <person name="Roberts A."/>
            <person name="Saif S."/>
            <person name="Shenoy N."/>
            <person name="Sisk P."/>
            <person name="Stolte C."/>
            <person name="Sykes S."/>
            <person name="Thomson T."/>
            <person name="Walk T."/>
            <person name="White J."/>
            <person name="Yandava C."/>
            <person name="Burger G."/>
            <person name="Gray M.W."/>
            <person name="Holland P.W.H."/>
            <person name="King N."/>
            <person name="Lang F.B.F."/>
            <person name="Roger A.J."/>
            <person name="Ruiz-Trillo I."/>
            <person name="Lander E."/>
            <person name="Nusbaum C."/>
        </authorList>
    </citation>
    <scope>NUCLEOTIDE SEQUENCE [LARGE SCALE GENOMIC DNA]</scope>
    <source>
        <strain evidence="7 8">DAOM BR117</strain>
    </source>
</reference>
<dbReference type="PANTHER" id="PTHR12197:SF251">
    <property type="entry name" value="EG:BACR7C10.4 PROTEIN"/>
    <property type="match status" value="1"/>
</dbReference>
<dbReference type="PROSITE" id="PS50865">
    <property type="entry name" value="ZF_MYND_2"/>
    <property type="match status" value="1"/>
</dbReference>
<evidence type="ECO:0000259" key="5">
    <source>
        <dbReference type="PROSITE" id="PS50280"/>
    </source>
</evidence>
<keyword evidence="2 4" id="KW-0863">Zinc-finger</keyword>
<feature type="domain" description="MYND-type" evidence="6">
    <location>
        <begin position="71"/>
        <end position="108"/>
    </location>
</feature>
<evidence type="ECO:0000313" key="8">
    <source>
        <dbReference type="Proteomes" id="UP000053201"/>
    </source>
</evidence>
<dbReference type="GeneID" id="27692272"/>
<evidence type="ECO:0000313" key="7">
    <source>
        <dbReference type="EMBL" id="KND00705.1"/>
    </source>
</evidence>
<dbReference type="RefSeq" id="XP_016608744.1">
    <property type="nucleotide sequence ID" value="XM_016757304.1"/>
</dbReference>
<keyword evidence="3" id="KW-0862">Zinc</keyword>
<gene>
    <name evidence="7" type="ORF">SPPG_09147</name>
</gene>
<dbReference type="Pfam" id="PF01753">
    <property type="entry name" value="zf-MYND"/>
    <property type="match status" value="1"/>
</dbReference>
<evidence type="ECO:0000256" key="3">
    <source>
        <dbReference type="ARBA" id="ARBA00022833"/>
    </source>
</evidence>
<dbReference type="FunCoup" id="A0A0L0HIK7">
    <property type="interactions" value="185"/>
</dbReference>
<dbReference type="eggNOG" id="KOG2084">
    <property type="taxonomic scope" value="Eukaryota"/>
</dbReference>
<dbReference type="InterPro" id="IPR002893">
    <property type="entry name" value="Znf_MYND"/>
</dbReference>
<dbReference type="InterPro" id="IPR001214">
    <property type="entry name" value="SET_dom"/>
</dbReference>
<evidence type="ECO:0000256" key="2">
    <source>
        <dbReference type="ARBA" id="ARBA00022771"/>
    </source>
</evidence>
<sequence>MDTAISTQQALREQHLVGKQVKGAKHLLEVEETSERGRGIFARENLSAGTTLLEERAYATVVDDKHLQSHCSLCFSPNARFRCSKCTLLHYCSQTCQRKDWTLHRSECACFRRIAPRRPPTAIRALCRLLWVRQKYPNSFDAINALQSHSLDYSKEKLETFAQMAALIRTIIGEESCLPPSEMIDLLCRFSCNSISVSDGELVNIGVGVFPVLSLVNHSCSPNAAIIFNGERATLRAIKNIQVDEEICQSYMEIAEPRYVRRKELKETYFFDCRCPLCLRYDQTADPRTTYNCVSSGCAGFIDLPDQLENATCSVHGRLSADLEAKLTDEVTKAFRLYRKAAEESDPDRALSTGLACLRLQSKLMHPANSEMIRTRRLVLDLLLSRQRWEEAYKVSHDLLDAYQALYEQHHPSISVQAYMTYKLAEWCHGDDIQLLCAKISEAVQLLLVSHGDGQALTKEAKQASENCIIRRGSLNTFG</sequence>
<accession>A0A0L0HIK7</accession>
<evidence type="ECO:0000256" key="1">
    <source>
        <dbReference type="ARBA" id="ARBA00022723"/>
    </source>
</evidence>
<dbReference type="STRING" id="645134.A0A0L0HIK7"/>
<dbReference type="OMA" id="LHMKLGK"/>
<name>A0A0L0HIK7_SPIPD</name>
<dbReference type="InterPro" id="IPR046341">
    <property type="entry name" value="SET_dom_sf"/>
</dbReference>
<dbReference type="Pfam" id="PF00856">
    <property type="entry name" value="SET"/>
    <property type="match status" value="1"/>
</dbReference>
<dbReference type="GO" id="GO:0008270">
    <property type="term" value="F:zinc ion binding"/>
    <property type="evidence" value="ECO:0007669"/>
    <property type="project" value="UniProtKB-KW"/>
</dbReference>
<dbReference type="VEuPathDB" id="FungiDB:SPPG_09147"/>
<dbReference type="Gene3D" id="6.10.140.2220">
    <property type="match status" value="1"/>
</dbReference>
<dbReference type="EMBL" id="KQ257455">
    <property type="protein sequence ID" value="KND00705.1"/>
    <property type="molecule type" value="Genomic_DNA"/>
</dbReference>
<feature type="domain" description="SET" evidence="5">
    <location>
        <begin position="26"/>
        <end position="252"/>
    </location>
</feature>
<proteinExistence type="predicted"/>